<accession>A0A8J3I7D9</accession>
<comment type="caution">
    <text evidence="1">The sequence shown here is derived from an EMBL/GenBank/DDBJ whole genome shotgun (WGS) entry which is preliminary data.</text>
</comment>
<dbReference type="EMBL" id="BNJF01000004">
    <property type="protein sequence ID" value="GHO48811.1"/>
    <property type="molecule type" value="Genomic_DNA"/>
</dbReference>
<dbReference type="InterPro" id="IPR003735">
    <property type="entry name" value="Metal_Tscrpt_repr"/>
</dbReference>
<organism evidence="1 2">
    <name type="scientific">Ktedonospora formicarum</name>
    <dbReference type="NCBI Taxonomy" id="2778364"/>
    <lineage>
        <taxon>Bacteria</taxon>
        <taxon>Bacillati</taxon>
        <taxon>Chloroflexota</taxon>
        <taxon>Ktedonobacteria</taxon>
        <taxon>Ktedonobacterales</taxon>
        <taxon>Ktedonobacteraceae</taxon>
        <taxon>Ktedonospora</taxon>
    </lineage>
</organism>
<dbReference type="InterPro" id="IPR038390">
    <property type="entry name" value="Metal_Tscrpt_repr_sf"/>
</dbReference>
<dbReference type="Pfam" id="PF02583">
    <property type="entry name" value="Trns_repr_metal"/>
    <property type="match status" value="1"/>
</dbReference>
<dbReference type="RefSeq" id="WP_220197981.1">
    <property type="nucleotide sequence ID" value="NZ_BNJF01000004.1"/>
</dbReference>
<dbReference type="Gene3D" id="1.20.58.1000">
    <property type="entry name" value="Metal-sensitive repressor, helix protomer"/>
    <property type="match status" value="1"/>
</dbReference>
<dbReference type="GO" id="GO:0045892">
    <property type="term" value="P:negative regulation of DNA-templated transcription"/>
    <property type="evidence" value="ECO:0007669"/>
    <property type="project" value="UniProtKB-ARBA"/>
</dbReference>
<name>A0A8J3I7D9_9CHLR</name>
<dbReference type="GO" id="GO:0046872">
    <property type="term" value="F:metal ion binding"/>
    <property type="evidence" value="ECO:0007669"/>
    <property type="project" value="InterPro"/>
</dbReference>
<gene>
    <name evidence="1" type="ORF">KSX_69740</name>
</gene>
<evidence type="ECO:0000313" key="1">
    <source>
        <dbReference type="EMBL" id="GHO48811.1"/>
    </source>
</evidence>
<dbReference type="PANTHER" id="PTHR33677">
    <property type="entry name" value="TRANSCRIPTIONAL REPRESSOR FRMR-RELATED"/>
    <property type="match status" value="1"/>
</dbReference>
<sequence>MQKNKQHVLKNLDTISEYMTHAEHLVEEDAYCMDILKQTFAARQAIDALEQHLLEGHLQHCVPEGMKQGRSKEVIDELLQLYSMVGNRQAGQ</sequence>
<dbReference type="GO" id="GO:0003677">
    <property type="term" value="F:DNA binding"/>
    <property type="evidence" value="ECO:0007669"/>
    <property type="project" value="InterPro"/>
</dbReference>
<reference evidence="1" key="1">
    <citation type="submission" date="2020-10" db="EMBL/GenBank/DDBJ databases">
        <title>Taxonomic study of unclassified bacteria belonging to the class Ktedonobacteria.</title>
        <authorList>
            <person name="Yabe S."/>
            <person name="Wang C.M."/>
            <person name="Zheng Y."/>
            <person name="Sakai Y."/>
            <person name="Cavaletti L."/>
            <person name="Monciardini P."/>
            <person name="Donadio S."/>
        </authorList>
    </citation>
    <scope>NUCLEOTIDE SEQUENCE</scope>
    <source>
        <strain evidence="1">SOSP1-1</strain>
    </source>
</reference>
<keyword evidence="2" id="KW-1185">Reference proteome</keyword>
<proteinExistence type="predicted"/>
<dbReference type="PANTHER" id="PTHR33677:SF3">
    <property type="entry name" value="COPPER-SENSING TRANSCRIPTIONAL REPRESSOR RICR"/>
    <property type="match status" value="1"/>
</dbReference>
<protein>
    <recommendedName>
        <fullName evidence="3">Metal-sensing transcriptional repressor</fullName>
    </recommendedName>
</protein>
<evidence type="ECO:0000313" key="2">
    <source>
        <dbReference type="Proteomes" id="UP000612362"/>
    </source>
</evidence>
<evidence type="ECO:0008006" key="3">
    <source>
        <dbReference type="Google" id="ProtNLM"/>
    </source>
</evidence>
<dbReference type="Proteomes" id="UP000612362">
    <property type="component" value="Unassembled WGS sequence"/>
</dbReference>
<dbReference type="AlphaFoldDB" id="A0A8J3I7D9"/>